<accession>A0ABM6P3U9</accession>
<organism evidence="1 2">
    <name type="scientific">Burkholderia cepacia</name>
    <name type="common">Pseudomonas cepacia</name>
    <dbReference type="NCBI Taxonomy" id="292"/>
    <lineage>
        <taxon>Bacteria</taxon>
        <taxon>Pseudomonadati</taxon>
        <taxon>Pseudomonadota</taxon>
        <taxon>Betaproteobacteria</taxon>
        <taxon>Burkholderiales</taxon>
        <taxon>Burkholderiaceae</taxon>
        <taxon>Burkholderia</taxon>
        <taxon>Burkholderia cepacia complex</taxon>
    </lineage>
</organism>
<dbReference type="Proteomes" id="UP000218103">
    <property type="component" value="Chromosome 2"/>
</dbReference>
<evidence type="ECO:0000313" key="2">
    <source>
        <dbReference type="Proteomes" id="UP000218103"/>
    </source>
</evidence>
<evidence type="ECO:0000313" key="1">
    <source>
        <dbReference type="EMBL" id="ATF81812.1"/>
    </source>
</evidence>
<proteinExistence type="predicted"/>
<keyword evidence="2" id="KW-1185">Reference proteome</keyword>
<reference evidence="2" key="1">
    <citation type="submission" date="2017-09" db="EMBL/GenBank/DDBJ databases">
        <title>FDA dAtabase for Regulatory Grade micrObial Sequences (FDA-ARGOS): Supporting development and validation of Infectious Disease Dx tests.</title>
        <authorList>
            <person name="Minogue T."/>
            <person name="Wolcott M."/>
            <person name="Wasieloski L."/>
            <person name="Aguilar W."/>
            <person name="Moore D."/>
            <person name="Tallon L.J."/>
            <person name="Sadzewicz L."/>
            <person name="Ott S."/>
            <person name="Zhao X."/>
            <person name="Nagaraj S."/>
            <person name="Vavikolanu K."/>
            <person name="Aluvathingal J."/>
            <person name="Nadendla S."/>
            <person name="Sichtig H."/>
        </authorList>
    </citation>
    <scope>NUCLEOTIDE SEQUENCE [LARGE SCALE GENOMIC DNA]</scope>
    <source>
        <strain evidence="2">FDAARGOS_388</strain>
    </source>
</reference>
<evidence type="ECO:0008006" key="3">
    <source>
        <dbReference type="Google" id="ProtNLM"/>
    </source>
</evidence>
<dbReference type="EMBL" id="CP023521">
    <property type="protein sequence ID" value="ATF81812.1"/>
    <property type="molecule type" value="Genomic_DNA"/>
</dbReference>
<name>A0ABM6P3U9_BURCE</name>
<gene>
    <name evidence="1" type="ORF">CO711_31390</name>
</gene>
<protein>
    <recommendedName>
        <fullName evidence="3">Secreted protein</fullName>
    </recommendedName>
</protein>
<sequence>MNFALLVPVPPSTRTLFALLLTVMTSRPFETLRPFAIAGEFESTTAPVPVAVAVPVPPDAMGSGDDRPVIVPPEMLALPAMSVGTVSEPPLSGKTFEKALLSCCAVSS</sequence>